<sequence length="916" mass="100615">MSTDKSDIERSLLEDASTLLMFATTVAQHELIEEKAVSPPLQRPVSNGGSGTALGVQPMTNYSSVRSVHKRTHSVPLMTSPGPAAAILSTNNRENSRDEKAAIAAAALQAAAGVPFPPRHHDAPRVNPSAYISHNPYSGRTQSTPLQATLNDGSIAKAVELRQELRQRLHGLIVETAVSSGSSSPSDSTKRSDSKEKVASAVRAAPVLTNVSGSSSYGQTYVAEKSSAPQNLTPNVSGSIPGSVYGLSGPSIPDGFPRKSASEFAHTKVSDHTSIPVQAITVQNIAPNPSVALQTTLEATSHDSVLQAAIQQNVQKLTSQITSQDAPQGIPLDIPQSAAPNSHTQQHTSQNAPRGAPRVDITAYRVDPDAGTISCLCGFSHDDGFTIQCDSCNRWQHAICMGIATIEDAPDDYLCYVCDTTQYLNLDRERAIEFQQEFLNPRTKRKKSVSVSEDDEETKRRKVKEESVAPEVKPEAKKLYRPADDETGDESIQDLTADEYHQAVYYELKLDNEFKNREIKQYVVAQLPRLLVDESQAGFFSAREWENVDTPRLTVKPYAEHLKQKFSGISKLGLFTHGSVQKDHFVMECLGELDFKENYVLNSINQYRVWGTPKPKVIFHPALPVLIDTRFAGNTSRFIRRSCQPSCKLGTLAIGPERDVKFGIFTTKYLKSDLEITLPWEWDSQHPFAQPENTQLEGLSEPERVALIRSVENVMSLSECACGSSNDCLLYKVKKMASNLARNNSRGSKVKSRYEELMHKPENRQQHYIPLEQHRIARLKLIVAANAVDKAPVERPEDETPDLPDNAAMPAPELDLVPLETPAPEPILGIKNMPYKYQLMSKAHMRPFAAVAAVATIEEEDYLPVPVAIINNEAPALAIEVKAAGTPDRGAAELDAVLPKPVKKLSFADYKKKKVV</sequence>
<feature type="compositionally biased region" description="Polar residues" evidence="6">
    <location>
        <begin position="338"/>
        <end position="352"/>
    </location>
</feature>
<accession>A0A1E3QTN4</accession>
<dbReference type="SMART" id="SM00249">
    <property type="entry name" value="PHD"/>
    <property type="match status" value="1"/>
</dbReference>
<gene>
    <name evidence="8" type="ORF">BABINDRAFT_160350</name>
</gene>
<dbReference type="InterPro" id="IPR001214">
    <property type="entry name" value="SET_dom"/>
</dbReference>
<feature type="region of interest" description="Disordered" evidence="6">
    <location>
        <begin position="791"/>
        <end position="810"/>
    </location>
</feature>
<evidence type="ECO:0000256" key="3">
    <source>
        <dbReference type="ARBA" id="ARBA00022833"/>
    </source>
</evidence>
<dbReference type="SUPFAM" id="SSF57903">
    <property type="entry name" value="FYVE/PHD zinc finger"/>
    <property type="match status" value="1"/>
</dbReference>
<dbReference type="RefSeq" id="XP_018986232.1">
    <property type="nucleotide sequence ID" value="XM_019128183.1"/>
</dbReference>
<feature type="region of interest" description="Disordered" evidence="6">
    <location>
        <begin position="445"/>
        <end position="468"/>
    </location>
</feature>
<keyword evidence="9" id="KW-1185">Reference proteome</keyword>
<dbReference type="SUPFAM" id="SSF82199">
    <property type="entry name" value="SET domain"/>
    <property type="match status" value="1"/>
</dbReference>
<name>A0A1E3QTN4_9ASCO</name>
<dbReference type="GO" id="GO:0070210">
    <property type="term" value="C:Rpd3L-Expanded complex"/>
    <property type="evidence" value="ECO:0007669"/>
    <property type="project" value="TreeGrafter"/>
</dbReference>
<keyword evidence="4" id="KW-0156">Chromatin regulator</keyword>
<evidence type="ECO:0000259" key="7">
    <source>
        <dbReference type="PROSITE" id="PS50016"/>
    </source>
</evidence>
<keyword evidence="1" id="KW-0479">Metal-binding</keyword>
<keyword evidence="2 5" id="KW-0863">Zinc-finger</keyword>
<dbReference type="InterPro" id="IPR046341">
    <property type="entry name" value="SET_dom_sf"/>
</dbReference>
<protein>
    <recommendedName>
        <fullName evidence="7">PHD-type domain-containing protein</fullName>
    </recommendedName>
</protein>
<feature type="compositionally biased region" description="Basic and acidic residues" evidence="6">
    <location>
        <begin position="188"/>
        <end position="198"/>
    </location>
</feature>
<evidence type="ECO:0000256" key="6">
    <source>
        <dbReference type="SAM" id="MobiDB-lite"/>
    </source>
</evidence>
<dbReference type="STRING" id="984486.A0A1E3QTN4"/>
<dbReference type="CDD" id="cd15550">
    <property type="entry name" value="PHD_MLL5"/>
    <property type="match status" value="1"/>
</dbReference>
<feature type="compositionally biased region" description="Basic and acidic residues" evidence="6">
    <location>
        <begin position="457"/>
        <end position="468"/>
    </location>
</feature>
<dbReference type="SMART" id="SM00317">
    <property type="entry name" value="SET"/>
    <property type="match status" value="1"/>
</dbReference>
<feature type="domain" description="PHD-type" evidence="7">
    <location>
        <begin position="372"/>
        <end position="421"/>
    </location>
</feature>
<evidence type="ECO:0000256" key="5">
    <source>
        <dbReference type="PROSITE-ProRule" id="PRU00146"/>
    </source>
</evidence>
<dbReference type="EMBL" id="KV454428">
    <property type="protein sequence ID" value="ODQ80904.1"/>
    <property type="molecule type" value="Genomic_DNA"/>
</dbReference>
<keyword evidence="3" id="KW-0862">Zinc</keyword>
<dbReference type="AlphaFoldDB" id="A0A1E3QTN4"/>
<dbReference type="InterPro" id="IPR019786">
    <property type="entry name" value="Zinc_finger_PHD-type_CS"/>
</dbReference>
<dbReference type="Pfam" id="PF00856">
    <property type="entry name" value="SET"/>
    <property type="match status" value="1"/>
</dbReference>
<feature type="region of interest" description="Disordered" evidence="6">
    <location>
        <begin position="176"/>
        <end position="200"/>
    </location>
</feature>
<dbReference type="GO" id="GO:0006355">
    <property type="term" value="P:regulation of DNA-templated transcription"/>
    <property type="evidence" value="ECO:0007669"/>
    <property type="project" value="TreeGrafter"/>
</dbReference>
<evidence type="ECO:0000256" key="4">
    <source>
        <dbReference type="ARBA" id="ARBA00022853"/>
    </source>
</evidence>
<dbReference type="PANTHER" id="PTHR46462:SF3">
    <property type="entry name" value="UPSET, ISOFORM A"/>
    <property type="match status" value="1"/>
</dbReference>
<dbReference type="PANTHER" id="PTHR46462">
    <property type="entry name" value="UPSET, ISOFORM A"/>
    <property type="match status" value="1"/>
</dbReference>
<dbReference type="Gene3D" id="3.30.40.10">
    <property type="entry name" value="Zinc/RING finger domain, C3HC4 (zinc finger)"/>
    <property type="match status" value="1"/>
</dbReference>
<dbReference type="InterPro" id="IPR013083">
    <property type="entry name" value="Znf_RING/FYVE/PHD"/>
</dbReference>
<evidence type="ECO:0000256" key="2">
    <source>
        <dbReference type="ARBA" id="ARBA00022771"/>
    </source>
</evidence>
<dbReference type="Proteomes" id="UP000094336">
    <property type="component" value="Unassembled WGS sequence"/>
</dbReference>
<dbReference type="Gene3D" id="2.170.270.10">
    <property type="entry name" value="SET domain"/>
    <property type="match status" value="1"/>
</dbReference>
<dbReference type="Pfam" id="PF20826">
    <property type="entry name" value="PHD_5"/>
    <property type="match status" value="1"/>
</dbReference>
<dbReference type="OrthoDB" id="20872at2759"/>
<dbReference type="GO" id="GO:0034967">
    <property type="term" value="C:Set3 complex"/>
    <property type="evidence" value="ECO:0007669"/>
    <property type="project" value="TreeGrafter"/>
</dbReference>
<dbReference type="GeneID" id="30146036"/>
<dbReference type="GO" id="GO:0008270">
    <property type="term" value="F:zinc ion binding"/>
    <property type="evidence" value="ECO:0007669"/>
    <property type="project" value="UniProtKB-KW"/>
</dbReference>
<evidence type="ECO:0000313" key="9">
    <source>
        <dbReference type="Proteomes" id="UP000094336"/>
    </source>
</evidence>
<dbReference type="InterPro" id="IPR019787">
    <property type="entry name" value="Znf_PHD-finger"/>
</dbReference>
<organism evidence="8 9">
    <name type="scientific">Babjeviella inositovora NRRL Y-12698</name>
    <dbReference type="NCBI Taxonomy" id="984486"/>
    <lineage>
        <taxon>Eukaryota</taxon>
        <taxon>Fungi</taxon>
        <taxon>Dikarya</taxon>
        <taxon>Ascomycota</taxon>
        <taxon>Saccharomycotina</taxon>
        <taxon>Pichiomycetes</taxon>
        <taxon>Serinales incertae sedis</taxon>
        <taxon>Babjeviella</taxon>
    </lineage>
</organism>
<dbReference type="PROSITE" id="PS01359">
    <property type="entry name" value="ZF_PHD_1"/>
    <property type="match status" value="1"/>
</dbReference>
<dbReference type="PROSITE" id="PS50016">
    <property type="entry name" value="ZF_PHD_2"/>
    <property type="match status" value="1"/>
</dbReference>
<dbReference type="InterPro" id="IPR011011">
    <property type="entry name" value="Znf_FYVE_PHD"/>
</dbReference>
<proteinExistence type="predicted"/>
<dbReference type="InterPro" id="IPR001965">
    <property type="entry name" value="Znf_PHD"/>
</dbReference>
<feature type="region of interest" description="Disordered" evidence="6">
    <location>
        <begin position="320"/>
        <end position="356"/>
    </location>
</feature>
<evidence type="ECO:0000256" key="1">
    <source>
        <dbReference type="ARBA" id="ARBA00022723"/>
    </source>
</evidence>
<reference evidence="9" key="1">
    <citation type="submission" date="2016-05" db="EMBL/GenBank/DDBJ databases">
        <title>Comparative genomics of biotechnologically important yeasts.</title>
        <authorList>
            <consortium name="DOE Joint Genome Institute"/>
            <person name="Riley R."/>
            <person name="Haridas S."/>
            <person name="Wolfe K.H."/>
            <person name="Lopes M.R."/>
            <person name="Hittinger C.T."/>
            <person name="Goker M."/>
            <person name="Salamov A."/>
            <person name="Wisecaver J."/>
            <person name="Long T.M."/>
            <person name="Aerts A.L."/>
            <person name="Barry K."/>
            <person name="Choi C."/>
            <person name="Clum A."/>
            <person name="Coughlan A.Y."/>
            <person name="Deshpande S."/>
            <person name="Douglass A.P."/>
            <person name="Hanson S.J."/>
            <person name="Klenk H.-P."/>
            <person name="Labutti K."/>
            <person name="Lapidus A."/>
            <person name="Lindquist E."/>
            <person name="Lipzen A."/>
            <person name="Meier-Kolthoff J.P."/>
            <person name="Ohm R.A."/>
            <person name="Otillar R.P."/>
            <person name="Pangilinan J."/>
            <person name="Peng Y."/>
            <person name="Rokas A."/>
            <person name="Rosa C.A."/>
            <person name="Scheuner C."/>
            <person name="Sibirny A.A."/>
            <person name="Slot J.C."/>
            <person name="Stielow J.B."/>
            <person name="Sun H."/>
            <person name="Kurtzman C.P."/>
            <person name="Blackwell M."/>
            <person name="Grigoriev I.V."/>
            <person name="Jeffries T.W."/>
        </authorList>
    </citation>
    <scope>NUCLEOTIDE SEQUENCE [LARGE SCALE GENOMIC DNA]</scope>
    <source>
        <strain evidence="9">NRRL Y-12698</strain>
    </source>
</reference>
<dbReference type="GO" id="GO:0006325">
    <property type="term" value="P:chromatin organization"/>
    <property type="evidence" value="ECO:0007669"/>
    <property type="project" value="UniProtKB-KW"/>
</dbReference>
<evidence type="ECO:0000313" key="8">
    <source>
        <dbReference type="EMBL" id="ODQ80904.1"/>
    </source>
</evidence>